<dbReference type="PANTHER" id="PTHR21304:SF0">
    <property type="entry name" value="MICOS COMPLEX SUBUNIT MIC10"/>
    <property type="match status" value="1"/>
</dbReference>
<comment type="similarity">
    <text evidence="3 9">Belongs to the MICOS complex subunit Mic10 family.</text>
</comment>
<dbReference type="InterPro" id="IPR007512">
    <property type="entry name" value="Mic10"/>
</dbReference>
<evidence type="ECO:0000256" key="6">
    <source>
        <dbReference type="ARBA" id="ARBA00022989"/>
    </source>
</evidence>
<dbReference type="GO" id="GO:0061617">
    <property type="term" value="C:MICOS complex"/>
    <property type="evidence" value="ECO:0007669"/>
    <property type="project" value="UniProtKB-UniRule"/>
</dbReference>
<dbReference type="Pfam" id="PF04418">
    <property type="entry name" value="DUF543"/>
    <property type="match status" value="1"/>
</dbReference>
<sequence length="73" mass="8264">MTKVYKEDEISIRVDRCLYDSLLKFGGGLSVGAVASLLFFKRRKWPLIMGSGFGLGLAYENCEKDLKEYFTST</sequence>
<evidence type="ECO:0000313" key="10">
    <source>
        <dbReference type="EMBL" id="VVC46246.1"/>
    </source>
</evidence>
<evidence type="ECO:0000313" key="11">
    <source>
        <dbReference type="Proteomes" id="UP000325440"/>
    </source>
</evidence>
<keyword evidence="6 9" id="KW-1133">Transmembrane helix</keyword>
<evidence type="ECO:0000256" key="2">
    <source>
        <dbReference type="ARBA" id="ARBA00004434"/>
    </source>
</evidence>
<dbReference type="EMBL" id="CABPRJ010002452">
    <property type="protein sequence ID" value="VVC46246.1"/>
    <property type="molecule type" value="Genomic_DNA"/>
</dbReference>
<keyword evidence="4 9" id="KW-0812">Transmembrane</keyword>
<comment type="subcellular location">
    <subcellularLocation>
        <location evidence="2 9">Mitochondrion inner membrane</location>
        <topology evidence="2 9">Single-pass membrane protein</topology>
    </subcellularLocation>
</comment>
<evidence type="ECO:0000256" key="7">
    <source>
        <dbReference type="ARBA" id="ARBA00023128"/>
    </source>
</evidence>
<comment type="subunit">
    <text evidence="9">Component of the mitochondrial contact site and cristae organizing system (MICOS) complex.</text>
</comment>
<evidence type="ECO:0000256" key="1">
    <source>
        <dbReference type="ARBA" id="ARBA00002689"/>
    </source>
</evidence>
<accession>A0A5E4NRS9</accession>
<proteinExistence type="inferred from homology"/>
<gene>
    <name evidence="10" type="ORF">CINCED_3A022255</name>
</gene>
<keyword evidence="7 9" id="KW-0496">Mitochondrion</keyword>
<keyword evidence="11" id="KW-1185">Reference proteome</keyword>
<name>A0A5E4NRS9_9HEMI</name>
<dbReference type="AlphaFoldDB" id="A0A5E4NRS9"/>
<feature type="transmembrane region" description="Helical" evidence="9">
    <location>
        <begin position="22"/>
        <end position="40"/>
    </location>
</feature>
<evidence type="ECO:0000256" key="9">
    <source>
        <dbReference type="RuleBase" id="RU363011"/>
    </source>
</evidence>
<keyword evidence="8 9" id="KW-0472">Membrane</keyword>
<evidence type="ECO:0000256" key="5">
    <source>
        <dbReference type="ARBA" id="ARBA00022792"/>
    </source>
</evidence>
<dbReference type="OrthoDB" id="1916310at2759"/>
<dbReference type="PANTHER" id="PTHR21304">
    <property type="entry name" value="MICOS COMPLEX SUBUNIT MIC10"/>
    <property type="match status" value="1"/>
</dbReference>
<dbReference type="Proteomes" id="UP000325440">
    <property type="component" value="Unassembled WGS sequence"/>
</dbReference>
<reference evidence="10 11" key="1">
    <citation type="submission" date="2019-08" db="EMBL/GenBank/DDBJ databases">
        <authorList>
            <person name="Alioto T."/>
            <person name="Alioto T."/>
            <person name="Gomez Garrido J."/>
        </authorList>
    </citation>
    <scope>NUCLEOTIDE SEQUENCE [LARGE SCALE GENOMIC DNA]</scope>
</reference>
<organism evidence="10 11">
    <name type="scientific">Cinara cedri</name>
    <dbReference type="NCBI Taxonomy" id="506608"/>
    <lineage>
        <taxon>Eukaryota</taxon>
        <taxon>Metazoa</taxon>
        <taxon>Ecdysozoa</taxon>
        <taxon>Arthropoda</taxon>
        <taxon>Hexapoda</taxon>
        <taxon>Insecta</taxon>
        <taxon>Pterygota</taxon>
        <taxon>Neoptera</taxon>
        <taxon>Paraneoptera</taxon>
        <taxon>Hemiptera</taxon>
        <taxon>Sternorrhyncha</taxon>
        <taxon>Aphidomorpha</taxon>
        <taxon>Aphidoidea</taxon>
        <taxon>Aphididae</taxon>
        <taxon>Lachninae</taxon>
        <taxon>Cinara</taxon>
    </lineage>
</organism>
<evidence type="ECO:0000256" key="4">
    <source>
        <dbReference type="ARBA" id="ARBA00022692"/>
    </source>
</evidence>
<protein>
    <recommendedName>
        <fullName evidence="9">MICOS complex subunit MIC10</fullName>
    </recommendedName>
</protein>
<evidence type="ECO:0000256" key="3">
    <source>
        <dbReference type="ARBA" id="ARBA00006792"/>
    </source>
</evidence>
<keyword evidence="5 9" id="KW-0999">Mitochondrion inner membrane</keyword>
<evidence type="ECO:0000256" key="8">
    <source>
        <dbReference type="ARBA" id="ARBA00023136"/>
    </source>
</evidence>
<comment type="function">
    <text evidence="1 9">Component of the MICOS complex, a large protein complex of the mitochondrial inner membrane that plays crucial roles in the maintenance of crista junctions, inner membrane architecture, and formation of contact sites to the outer membrane.</text>
</comment>